<dbReference type="AlphaFoldDB" id="A0A0A8Y353"/>
<organism evidence="1">
    <name type="scientific">Arundo donax</name>
    <name type="common">Giant reed</name>
    <name type="synonym">Donax arundinaceus</name>
    <dbReference type="NCBI Taxonomy" id="35708"/>
    <lineage>
        <taxon>Eukaryota</taxon>
        <taxon>Viridiplantae</taxon>
        <taxon>Streptophyta</taxon>
        <taxon>Embryophyta</taxon>
        <taxon>Tracheophyta</taxon>
        <taxon>Spermatophyta</taxon>
        <taxon>Magnoliopsida</taxon>
        <taxon>Liliopsida</taxon>
        <taxon>Poales</taxon>
        <taxon>Poaceae</taxon>
        <taxon>PACMAD clade</taxon>
        <taxon>Arundinoideae</taxon>
        <taxon>Arundineae</taxon>
        <taxon>Arundo</taxon>
    </lineage>
</organism>
<proteinExistence type="predicted"/>
<name>A0A0A8Y353_ARUDO</name>
<dbReference type="EMBL" id="GBRH01279718">
    <property type="protein sequence ID" value="JAD18177.1"/>
    <property type="molecule type" value="Transcribed_RNA"/>
</dbReference>
<accession>A0A0A8Y353</accession>
<evidence type="ECO:0000313" key="1">
    <source>
        <dbReference type="EMBL" id="JAD18177.1"/>
    </source>
</evidence>
<reference evidence="1" key="2">
    <citation type="journal article" date="2015" name="Data Brief">
        <title>Shoot transcriptome of the giant reed, Arundo donax.</title>
        <authorList>
            <person name="Barrero R.A."/>
            <person name="Guerrero F.D."/>
            <person name="Moolhuijzen P."/>
            <person name="Goolsby J.A."/>
            <person name="Tidwell J."/>
            <person name="Bellgard S.E."/>
            <person name="Bellgard M.I."/>
        </authorList>
    </citation>
    <scope>NUCLEOTIDE SEQUENCE</scope>
    <source>
        <tissue evidence="1">Shoot tissue taken approximately 20 cm above the soil surface</tissue>
    </source>
</reference>
<reference evidence="1" key="1">
    <citation type="submission" date="2014-09" db="EMBL/GenBank/DDBJ databases">
        <authorList>
            <person name="Magalhaes I.L.F."/>
            <person name="Oliveira U."/>
            <person name="Santos F.R."/>
            <person name="Vidigal T.H.D.A."/>
            <person name="Brescovit A.D."/>
            <person name="Santos A.J."/>
        </authorList>
    </citation>
    <scope>NUCLEOTIDE SEQUENCE</scope>
    <source>
        <tissue evidence="1">Shoot tissue taken approximately 20 cm above the soil surface</tissue>
    </source>
</reference>
<protein>
    <submittedName>
        <fullName evidence="1">Uncharacterized protein</fullName>
    </submittedName>
</protein>
<sequence>MCHSLKETCAVPIALHQMHRVGKEMIDDLKF</sequence>